<evidence type="ECO:0000313" key="8">
    <source>
        <dbReference type="EMBL" id="CAI2385832.1"/>
    </source>
</evidence>
<gene>
    <name evidence="8" type="ORF">ECRASSUSDP1_LOCUS27419</name>
</gene>
<name>A0AAD1YA39_EUPCR</name>
<keyword evidence="2" id="KW-0805">Transcription regulation</keyword>
<keyword evidence="4" id="KW-0804">Transcription</keyword>
<evidence type="ECO:0000259" key="7">
    <source>
        <dbReference type="PROSITE" id="PS51032"/>
    </source>
</evidence>
<dbReference type="SMART" id="SM00380">
    <property type="entry name" value="AP2"/>
    <property type="match status" value="1"/>
</dbReference>
<dbReference type="InterPro" id="IPR016177">
    <property type="entry name" value="DNA-bd_dom_sf"/>
</dbReference>
<accession>A0AAD1YA39</accession>
<evidence type="ECO:0000256" key="5">
    <source>
        <dbReference type="ARBA" id="ARBA00023242"/>
    </source>
</evidence>
<dbReference type="Proteomes" id="UP001295684">
    <property type="component" value="Unassembled WGS sequence"/>
</dbReference>
<evidence type="ECO:0000256" key="3">
    <source>
        <dbReference type="ARBA" id="ARBA00023125"/>
    </source>
</evidence>
<dbReference type="SUPFAM" id="SSF54171">
    <property type="entry name" value="DNA-binding domain"/>
    <property type="match status" value="1"/>
</dbReference>
<proteinExistence type="predicted"/>
<protein>
    <recommendedName>
        <fullName evidence="7">AP2/ERF domain-containing protein</fullName>
    </recommendedName>
</protein>
<feature type="domain" description="AP2/ERF" evidence="7">
    <location>
        <begin position="185"/>
        <end position="253"/>
    </location>
</feature>
<reference evidence="8" key="1">
    <citation type="submission" date="2023-07" db="EMBL/GenBank/DDBJ databases">
        <authorList>
            <consortium name="AG Swart"/>
            <person name="Singh M."/>
            <person name="Singh A."/>
            <person name="Seah K."/>
            <person name="Emmerich C."/>
        </authorList>
    </citation>
    <scope>NUCLEOTIDE SEQUENCE</scope>
    <source>
        <strain evidence="8">DP1</strain>
    </source>
</reference>
<feature type="compositionally biased region" description="Polar residues" evidence="6">
    <location>
        <begin position="104"/>
        <end position="123"/>
    </location>
</feature>
<dbReference type="GO" id="GO:0003700">
    <property type="term" value="F:DNA-binding transcription factor activity"/>
    <property type="evidence" value="ECO:0007669"/>
    <property type="project" value="InterPro"/>
</dbReference>
<dbReference type="InterPro" id="IPR001471">
    <property type="entry name" value="AP2/ERF_dom"/>
</dbReference>
<dbReference type="PROSITE" id="PS51032">
    <property type="entry name" value="AP2_ERF"/>
    <property type="match status" value="1"/>
</dbReference>
<evidence type="ECO:0000256" key="4">
    <source>
        <dbReference type="ARBA" id="ARBA00023163"/>
    </source>
</evidence>
<feature type="region of interest" description="Disordered" evidence="6">
    <location>
        <begin position="92"/>
        <end position="123"/>
    </location>
</feature>
<keyword evidence="3" id="KW-0238">DNA-binding</keyword>
<evidence type="ECO:0000256" key="6">
    <source>
        <dbReference type="SAM" id="MobiDB-lite"/>
    </source>
</evidence>
<dbReference type="InterPro" id="IPR036955">
    <property type="entry name" value="AP2/ERF_dom_sf"/>
</dbReference>
<feature type="compositionally biased region" description="Basic and acidic residues" evidence="6">
    <location>
        <begin position="93"/>
        <end position="103"/>
    </location>
</feature>
<evidence type="ECO:0000256" key="2">
    <source>
        <dbReference type="ARBA" id="ARBA00023015"/>
    </source>
</evidence>
<comment type="caution">
    <text evidence="8">The sequence shown here is derived from an EMBL/GenBank/DDBJ whole genome shotgun (WGS) entry which is preliminary data.</text>
</comment>
<comment type="subcellular location">
    <subcellularLocation>
        <location evidence="1">Nucleus</location>
    </subcellularLocation>
</comment>
<dbReference type="AlphaFoldDB" id="A0AAD1YA39"/>
<dbReference type="Gene3D" id="3.30.730.10">
    <property type="entry name" value="AP2/ERF domain"/>
    <property type="match status" value="1"/>
</dbReference>
<dbReference type="GO" id="GO:0005634">
    <property type="term" value="C:nucleus"/>
    <property type="evidence" value="ECO:0007669"/>
    <property type="project" value="UniProtKB-SubCell"/>
</dbReference>
<evidence type="ECO:0000256" key="1">
    <source>
        <dbReference type="ARBA" id="ARBA00004123"/>
    </source>
</evidence>
<dbReference type="EMBL" id="CAMPGE010028292">
    <property type="protein sequence ID" value="CAI2385832.1"/>
    <property type="molecule type" value="Genomic_DNA"/>
</dbReference>
<keyword evidence="5" id="KW-0539">Nucleus</keyword>
<sequence>MLNGASNIIRRLNYLRIQKDKFIKLILKMNLNIPLNFRNQGCLPICDYTSMVMQLEKMYCLCPSSKESLPHLDSFCTNITHLLSLTEDVVSSHSEKSPKENSEANKQFKTQPSEKQTESENIQSQVNFQKCQAQQEEAKDNQIDKRVISARRRRSSRFNIRARLVRMRNRILKDPTCQFEASSKKLRGTDDASLGRRSRYIGISRNNSSWQALINVRNVKKYIGTFDDEIEAAKTYDIFAVAMRREKALLNFSYTAQEMLSAINHFLEHGTINTPS</sequence>
<evidence type="ECO:0000313" key="9">
    <source>
        <dbReference type="Proteomes" id="UP001295684"/>
    </source>
</evidence>
<organism evidence="8 9">
    <name type="scientific">Euplotes crassus</name>
    <dbReference type="NCBI Taxonomy" id="5936"/>
    <lineage>
        <taxon>Eukaryota</taxon>
        <taxon>Sar</taxon>
        <taxon>Alveolata</taxon>
        <taxon>Ciliophora</taxon>
        <taxon>Intramacronucleata</taxon>
        <taxon>Spirotrichea</taxon>
        <taxon>Hypotrichia</taxon>
        <taxon>Euplotida</taxon>
        <taxon>Euplotidae</taxon>
        <taxon>Moneuplotes</taxon>
    </lineage>
</organism>
<dbReference type="GO" id="GO:0003677">
    <property type="term" value="F:DNA binding"/>
    <property type="evidence" value="ECO:0007669"/>
    <property type="project" value="UniProtKB-KW"/>
</dbReference>
<keyword evidence="9" id="KW-1185">Reference proteome</keyword>